<dbReference type="GO" id="GO:0061863">
    <property type="term" value="F:microtubule plus end polymerase"/>
    <property type="evidence" value="ECO:0007669"/>
    <property type="project" value="InterPro"/>
</dbReference>
<dbReference type="PANTHER" id="PTHR12609">
    <property type="entry name" value="MICROTUBULE ASSOCIATED PROTEIN XMAP215"/>
    <property type="match status" value="1"/>
</dbReference>
<dbReference type="InterPro" id="IPR034085">
    <property type="entry name" value="TOG"/>
</dbReference>
<dbReference type="GO" id="GO:0000022">
    <property type="term" value="P:mitotic spindle elongation"/>
    <property type="evidence" value="ECO:0007669"/>
    <property type="project" value="UniProtKB-ARBA"/>
</dbReference>
<accession>A0AAD5V3A3</accession>
<dbReference type="InterPro" id="IPR016024">
    <property type="entry name" value="ARM-type_fold"/>
</dbReference>
<dbReference type="AlphaFoldDB" id="A0AAD5V3A3"/>
<dbReference type="GO" id="GO:0051315">
    <property type="term" value="P:attachment of mitotic spindle microtubules to kinetochore"/>
    <property type="evidence" value="ECO:0007669"/>
    <property type="project" value="UniProtKB-ARBA"/>
</dbReference>
<dbReference type="SMART" id="SM01349">
    <property type="entry name" value="TOG"/>
    <property type="match status" value="2"/>
</dbReference>
<dbReference type="GO" id="GO:0051010">
    <property type="term" value="F:microtubule plus-end binding"/>
    <property type="evidence" value="ECO:0007669"/>
    <property type="project" value="InterPro"/>
</dbReference>
<dbReference type="EMBL" id="JANAWD010000348">
    <property type="protein sequence ID" value="KAJ3480933.1"/>
    <property type="molecule type" value="Genomic_DNA"/>
</dbReference>
<keyword evidence="7" id="KW-1185">Reference proteome</keyword>
<comment type="subcellular location">
    <subcellularLocation>
        <location evidence="1">Cytoplasm</location>
        <location evidence="1">Cytoskeleton</location>
    </subcellularLocation>
</comment>
<feature type="domain" description="TOG" evidence="5">
    <location>
        <begin position="2"/>
        <end position="236"/>
    </location>
</feature>
<dbReference type="GO" id="GO:1990571">
    <property type="term" value="P:meiotic centromere clustering"/>
    <property type="evidence" value="ECO:0007669"/>
    <property type="project" value="UniProtKB-ARBA"/>
</dbReference>
<organism evidence="6 7">
    <name type="scientific">Meripilus lineatus</name>
    <dbReference type="NCBI Taxonomy" id="2056292"/>
    <lineage>
        <taxon>Eukaryota</taxon>
        <taxon>Fungi</taxon>
        <taxon>Dikarya</taxon>
        <taxon>Basidiomycota</taxon>
        <taxon>Agaricomycotina</taxon>
        <taxon>Agaricomycetes</taxon>
        <taxon>Polyporales</taxon>
        <taxon>Meripilaceae</taxon>
        <taxon>Meripilus</taxon>
    </lineage>
</organism>
<dbReference type="InterPro" id="IPR011989">
    <property type="entry name" value="ARM-like"/>
</dbReference>
<dbReference type="FunFam" id="1.25.10.10:FF:000063">
    <property type="entry name" value="Putative cytoskeleton-associated protein 5"/>
    <property type="match status" value="1"/>
</dbReference>
<evidence type="ECO:0000313" key="6">
    <source>
        <dbReference type="EMBL" id="KAJ3480933.1"/>
    </source>
</evidence>
<dbReference type="GO" id="GO:0046785">
    <property type="term" value="P:microtubule polymerization"/>
    <property type="evidence" value="ECO:0007669"/>
    <property type="project" value="InterPro"/>
</dbReference>
<feature type="domain" description="TOG" evidence="5">
    <location>
        <begin position="284"/>
        <end position="496"/>
    </location>
</feature>
<dbReference type="GO" id="GO:0030951">
    <property type="term" value="P:establishment or maintenance of microtubule cytoskeleton polarity"/>
    <property type="evidence" value="ECO:0007669"/>
    <property type="project" value="InterPro"/>
</dbReference>
<feature type="region of interest" description="Disordered" evidence="4">
    <location>
        <begin position="233"/>
        <end position="276"/>
    </location>
</feature>
<sequence length="496" mass="53226">MDGPPPQEEDFSAIPIADRLAHKNWKARVSAYESLVKTFQNTASDSDPAFKPYLNNPDLLKKIATDSNAVAQEKGVECLVALVKFAGENAARSRETVIPALVDKCFGSSRAGTKNHAIELALQYVEVENGGAGVVEGILPGLGAKQPKTVAGCVMALKEIVRLFGVTATPPGPVLKALPKIFAHTDKTVRAEGTQLTHALYQYIGPGIEPSLTDLKPVQVKELKEAFETLEKDGKGKGSLKPERLTRAAAREAEAREQDGGGGDDEPGAADEEGEYAAPTDPRMFAEEVNIVTKLPANLQASLASSKWKDRKEALDELLALLNRTPRIQDAPELGELAKSLARCVHKDANINCVMAAANCLEGLAKGMMGTFSKFRESIVPPMLERMKERKVTVTDAIGAALDAVFSTTTLPDILPDILPALSSKNPQVKEGTLKFLGRSLSTSTAPVPPPQIKPVSESLAALLEDSFEGARNEAATCLGVLMKMPKSRRHTRRPL</sequence>
<keyword evidence="3" id="KW-0206">Cytoskeleton</keyword>
<evidence type="ECO:0000313" key="7">
    <source>
        <dbReference type="Proteomes" id="UP001212997"/>
    </source>
</evidence>
<dbReference type="GO" id="GO:0099070">
    <property type="term" value="C:static microtubule bundle"/>
    <property type="evidence" value="ECO:0007669"/>
    <property type="project" value="UniProtKB-ARBA"/>
</dbReference>
<reference evidence="6" key="1">
    <citation type="submission" date="2022-07" db="EMBL/GenBank/DDBJ databases">
        <title>Genome Sequence of Physisporinus lineatus.</title>
        <authorList>
            <person name="Buettner E."/>
        </authorList>
    </citation>
    <scope>NUCLEOTIDE SEQUENCE</scope>
    <source>
        <strain evidence="6">VT162</strain>
    </source>
</reference>
<comment type="caution">
    <text evidence="6">The sequence shown here is derived from an EMBL/GenBank/DDBJ whole genome shotgun (WGS) entry which is preliminary data.</text>
</comment>
<dbReference type="Pfam" id="PF21041">
    <property type="entry name" value="XMAP215_CLASP_TOG"/>
    <property type="match status" value="2"/>
</dbReference>
<dbReference type="Proteomes" id="UP001212997">
    <property type="component" value="Unassembled WGS sequence"/>
</dbReference>
<evidence type="ECO:0000256" key="1">
    <source>
        <dbReference type="ARBA" id="ARBA00004245"/>
    </source>
</evidence>
<gene>
    <name evidence="6" type="ORF">NLI96_g7997</name>
</gene>
<dbReference type="GO" id="GO:1990498">
    <property type="term" value="C:mitotic spindle microtubule"/>
    <property type="evidence" value="ECO:0007669"/>
    <property type="project" value="UniProtKB-ARBA"/>
</dbReference>
<evidence type="ECO:0000256" key="4">
    <source>
        <dbReference type="SAM" id="MobiDB-lite"/>
    </source>
</evidence>
<dbReference type="FunFam" id="1.25.10.10:FF:000019">
    <property type="entry name" value="Cytoskeleton-associated protein 5"/>
    <property type="match status" value="1"/>
</dbReference>
<feature type="compositionally biased region" description="Acidic residues" evidence="4">
    <location>
        <begin position="262"/>
        <end position="275"/>
    </location>
</feature>
<proteinExistence type="predicted"/>
<evidence type="ECO:0000256" key="2">
    <source>
        <dbReference type="ARBA" id="ARBA00022490"/>
    </source>
</evidence>
<keyword evidence="2" id="KW-0963">Cytoplasm</keyword>
<evidence type="ECO:0000259" key="5">
    <source>
        <dbReference type="SMART" id="SM01349"/>
    </source>
</evidence>
<dbReference type="InterPro" id="IPR048491">
    <property type="entry name" value="XMAP215_CLASP_TOG"/>
</dbReference>
<dbReference type="GO" id="GO:0044732">
    <property type="term" value="C:mitotic spindle pole body"/>
    <property type="evidence" value="ECO:0007669"/>
    <property type="project" value="UniProtKB-ARBA"/>
</dbReference>
<dbReference type="Gene3D" id="1.25.10.10">
    <property type="entry name" value="Leucine-rich Repeat Variant"/>
    <property type="match status" value="2"/>
</dbReference>
<evidence type="ECO:0000256" key="3">
    <source>
        <dbReference type="ARBA" id="ARBA00023212"/>
    </source>
</evidence>
<feature type="compositionally biased region" description="Basic and acidic residues" evidence="4">
    <location>
        <begin position="233"/>
        <end position="259"/>
    </location>
</feature>
<dbReference type="InterPro" id="IPR045110">
    <property type="entry name" value="XMAP215"/>
</dbReference>
<name>A0AAD5V3A3_9APHY</name>
<protein>
    <recommendedName>
        <fullName evidence="5">TOG domain-containing protein</fullName>
    </recommendedName>
</protein>
<dbReference type="GO" id="GO:0005881">
    <property type="term" value="C:cytoplasmic microtubule"/>
    <property type="evidence" value="ECO:0007669"/>
    <property type="project" value="UniProtKB-ARBA"/>
</dbReference>
<dbReference type="SUPFAM" id="SSF48371">
    <property type="entry name" value="ARM repeat"/>
    <property type="match status" value="1"/>
</dbReference>